<dbReference type="PROSITE" id="PS00518">
    <property type="entry name" value="ZF_RING_1"/>
    <property type="match status" value="2"/>
</dbReference>
<evidence type="ECO:0000256" key="6">
    <source>
        <dbReference type="ARBA" id="ARBA00022833"/>
    </source>
</evidence>
<dbReference type="InterPro" id="IPR000315">
    <property type="entry name" value="Znf_B-box"/>
</dbReference>
<dbReference type="InterPro" id="IPR001258">
    <property type="entry name" value="NHL_repeat"/>
</dbReference>
<dbReference type="Gene3D" id="2.120.10.30">
    <property type="entry name" value="TolB, C-terminal domain"/>
    <property type="match status" value="5"/>
</dbReference>
<dbReference type="SUPFAM" id="SSF101898">
    <property type="entry name" value="NHL repeat"/>
    <property type="match status" value="2"/>
</dbReference>
<keyword evidence="6" id="KW-0862">Zinc</keyword>
<protein>
    <recommendedName>
        <fullName evidence="13">RING-type domain-containing protein</fullName>
    </recommendedName>
</protein>
<name>A0A1X7UMH8_AMPQE</name>
<keyword evidence="9" id="KW-0175">Coiled coil</keyword>
<feature type="domain" description="B box-type" evidence="11">
    <location>
        <begin position="767"/>
        <end position="807"/>
    </location>
</feature>
<dbReference type="SUPFAM" id="SSF57845">
    <property type="entry name" value="B-box zinc-binding domain"/>
    <property type="match status" value="2"/>
</dbReference>
<dbReference type="PANTHER" id="PTHR25462:SF296">
    <property type="entry name" value="MEIOTIC P26, ISOFORM F"/>
    <property type="match status" value="1"/>
</dbReference>
<feature type="repeat" description="NHL" evidence="8">
    <location>
        <begin position="559"/>
        <end position="602"/>
    </location>
</feature>
<feature type="repeat" description="NHL" evidence="8">
    <location>
        <begin position="1170"/>
        <end position="1213"/>
    </location>
</feature>
<dbReference type="InterPro" id="IPR011042">
    <property type="entry name" value="6-blade_b-propeller_TolB-like"/>
</dbReference>
<dbReference type="InterPro" id="IPR027370">
    <property type="entry name" value="Znf-RING_euk"/>
</dbReference>
<dbReference type="PROSITE" id="PS50119">
    <property type="entry name" value="ZF_BBOX"/>
    <property type="match status" value="2"/>
</dbReference>
<proteinExistence type="predicted"/>
<feature type="repeat" description="NHL" evidence="8">
    <location>
        <begin position="421"/>
        <end position="451"/>
    </location>
</feature>
<dbReference type="Pfam" id="PF01436">
    <property type="entry name" value="NHL"/>
    <property type="match status" value="3"/>
</dbReference>
<evidence type="ECO:0000313" key="12">
    <source>
        <dbReference type="EnsemblMetazoa" id="Aqu2.1.28612_001"/>
    </source>
</evidence>
<dbReference type="PROSITE" id="PS51125">
    <property type="entry name" value="NHL"/>
    <property type="match status" value="7"/>
</dbReference>
<dbReference type="SMART" id="SM00502">
    <property type="entry name" value="BBC"/>
    <property type="match status" value="2"/>
</dbReference>
<evidence type="ECO:0000256" key="2">
    <source>
        <dbReference type="ARBA" id="ARBA00022723"/>
    </source>
</evidence>
<keyword evidence="4 7" id="KW-0863">Zinc-finger</keyword>
<keyword evidence="5" id="KW-0833">Ubl conjugation pathway</keyword>
<evidence type="ECO:0008006" key="13">
    <source>
        <dbReference type="Google" id="ProtNLM"/>
    </source>
</evidence>
<dbReference type="SMART" id="SM00336">
    <property type="entry name" value="BBOX"/>
    <property type="match status" value="2"/>
</dbReference>
<evidence type="ECO:0000256" key="7">
    <source>
        <dbReference type="PROSITE-ProRule" id="PRU00024"/>
    </source>
</evidence>
<evidence type="ECO:0000256" key="8">
    <source>
        <dbReference type="PROSITE-ProRule" id="PRU00504"/>
    </source>
</evidence>
<dbReference type="InterPro" id="IPR017907">
    <property type="entry name" value="Znf_RING_CS"/>
</dbReference>
<dbReference type="CDD" id="cd05819">
    <property type="entry name" value="NHL"/>
    <property type="match status" value="2"/>
</dbReference>
<feature type="repeat" description="NHL" evidence="8">
    <location>
        <begin position="1217"/>
        <end position="1262"/>
    </location>
</feature>
<dbReference type="InterPro" id="IPR013083">
    <property type="entry name" value="Znf_RING/FYVE/PHD"/>
</dbReference>
<dbReference type="SMART" id="SM00184">
    <property type="entry name" value="RING"/>
    <property type="match status" value="2"/>
</dbReference>
<organism evidence="12">
    <name type="scientific">Amphimedon queenslandica</name>
    <name type="common">Sponge</name>
    <dbReference type="NCBI Taxonomy" id="400682"/>
    <lineage>
        <taxon>Eukaryota</taxon>
        <taxon>Metazoa</taxon>
        <taxon>Porifera</taxon>
        <taxon>Demospongiae</taxon>
        <taxon>Heteroscleromorpha</taxon>
        <taxon>Haplosclerida</taxon>
        <taxon>Niphatidae</taxon>
        <taxon>Amphimedon</taxon>
    </lineage>
</organism>
<dbReference type="InParanoid" id="A0A1X7UMH8"/>
<feature type="domain" description="B box-type" evidence="11">
    <location>
        <begin position="98"/>
        <end position="134"/>
    </location>
</feature>
<evidence type="ECO:0000256" key="4">
    <source>
        <dbReference type="ARBA" id="ARBA00022771"/>
    </source>
</evidence>
<feature type="repeat" description="NHL" evidence="8">
    <location>
        <begin position="1122"/>
        <end position="1166"/>
    </location>
</feature>
<dbReference type="EnsemblMetazoa" id="Aqu2.1.28612_001">
    <property type="protein sequence ID" value="Aqu2.1.28612_001"/>
    <property type="gene ID" value="Aqu2.1.28612"/>
</dbReference>
<reference evidence="12" key="1">
    <citation type="submission" date="2017-05" db="UniProtKB">
        <authorList>
            <consortium name="EnsemblMetazoa"/>
        </authorList>
    </citation>
    <scope>IDENTIFICATION</scope>
</reference>
<feature type="repeat" description="NHL" evidence="8">
    <location>
        <begin position="511"/>
        <end position="555"/>
    </location>
</feature>
<dbReference type="PANTHER" id="PTHR25462">
    <property type="entry name" value="BONUS, ISOFORM C-RELATED"/>
    <property type="match status" value="1"/>
</dbReference>
<feature type="coiled-coil region" evidence="9">
    <location>
        <begin position="185"/>
        <end position="238"/>
    </location>
</feature>
<dbReference type="Gene3D" id="3.30.160.60">
    <property type="entry name" value="Classic Zinc Finger"/>
    <property type="match status" value="2"/>
</dbReference>
<keyword evidence="1" id="KW-0597">Phosphoprotein</keyword>
<dbReference type="PROSITE" id="PS50089">
    <property type="entry name" value="ZF_RING_2"/>
    <property type="match status" value="2"/>
</dbReference>
<feature type="domain" description="RING-type" evidence="10">
    <location>
        <begin position="19"/>
        <end position="63"/>
    </location>
</feature>
<dbReference type="SUPFAM" id="SSF57850">
    <property type="entry name" value="RING/U-box"/>
    <property type="match status" value="2"/>
</dbReference>
<dbReference type="GO" id="GO:0008270">
    <property type="term" value="F:zinc ion binding"/>
    <property type="evidence" value="ECO:0007669"/>
    <property type="project" value="UniProtKB-KW"/>
</dbReference>
<dbReference type="Pfam" id="PF13445">
    <property type="entry name" value="zf-RING_UBOX"/>
    <property type="match status" value="2"/>
</dbReference>
<dbReference type="OrthoDB" id="6105938at2759"/>
<dbReference type="Gene3D" id="3.30.40.10">
    <property type="entry name" value="Zinc/RING finger domain, C3HC4 (zinc finger)"/>
    <property type="match status" value="2"/>
</dbReference>
<dbReference type="Pfam" id="PF00643">
    <property type="entry name" value="zf-B_box"/>
    <property type="match status" value="2"/>
</dbReference>
<evidence type="ECO:0000256" key="3">
    <source>
        <dbReference type="ARBA" id="ARBA00022737"/>
    </source>
</evidence>
<evidence type="ECO:0000259" key="11">
    <source>
        <dbReference type="PROSITE" id="PS50119"/>
    </source>
</evidence>
<dbReference type="InterPro" id="IPR047153">
    <property type="entry name" value="TRIM45/56/19-like"/>
</dbReference>
<keyword evidence="2" id="KW-0479">Metal-binding</keyword>
<evidence type="ECO:0000256" key="9">
    <source>
        <dbReference type="SAM" id="Coils"/>
    </source>
</evidence>
<sequence>MAAKPSSGLRLKLEERLTCPVCLGHYTNPKILPCHHSFCQHCLEGLPLDKKSEIYYFFCPTCRRRTKLPEKGVGAFPVAFHLNDLKEMYSLTKKTADLQEAMCNDHGKPLELFCERCDTVICLHCSVRNHRGHECDLIADSYTKHCQKLKECLIPVERKKEALKKVLSALAEREGEIREIGEGVLEEIHEMVEEMMNALRQSERKLTEQVKKVTDDKLKVLSEQIKSAEMSLSLLEDVEEYVNQSIKTSNYEQVLRSRKQMMEHMIEVTGGINVEELHPKERADFVLTKDIKLLHHIGDIVPLQQCRVKKIGRITTAGKAVLFSLSMEAPDSSLLSVRTVPLSSLSCSLVPVGKGDQPIHTTVTTTSTDPGVYKIQCNPSISGTHTVKVQVYDVHLEDISLVIPINPYFDNITPVRTITGLNRPWGVAVTDDDHVLITEYGGDCVTKLDREGMKVKLIRGKGRSSSAIISSHCGAADKFSDNDFRIQRMSMDGWIPYISWIQKISMDGYLIASVGEEGSGRLQFNTPRGIAISPITGQVYVADTDNHRIQVLNPDLTFSHSFVGEGSANGQFQSPYDIAIDSQGLVYIADNANHSIQKFSAEGKFVSQFGTCGFGPGQLNSPYGITIDTAATGLVYVSEHGNNRISVFTSDGVFVNRFGRPGGSIGQFKGLYGLALDKNGFLLKLEERLICPVCLGHYTNPKILPCHHSFCQHCLERLPLDKKNETYYLSCPTCRHRTEVPEEGIEVFSVAFHLNDLKEMFSLTKKTAEATCSDHEKPLELFCETCDTVICVACQVRNHKNHEYDLIADSYTKHCQKLREYLSPVERKKEALKKVLSALAEREGEIRERGEGVLEEIHKMVEEMIVVLRQSERKLTKQAKRVTDDKLKVLSEQIESAEMSLSLLEDVEEYVEQSLKTGSPQQVLRFKTQMKKHMSEVSAGINVEELHPKEKADFVLSKDIKSLHHIGDIISGNTALQQCRVKKISDISKAASFSLSIEAPDSSLLSVPLSSLSCSLVPVGKGDQPIQTTVTTTSTAPEVYWIQCNPSTRGTRTVEVQIYDVHLEDTSLVIPFNPHLDNITPLRTINWLKGPYGVAVTITPDKFILVSDNHRIQKISPDGYRKASVGKKGDGPLQFHTPFGIAISPVTEQVYIADPGNRRIQVLNPDLTFSHSFDGEGSDNGQFEYPCDIAIDSQGLVYVADYWNHLILKFSPDGKFVSQFGTEGSGPGQLFSPYGITIDTAATSLVYVSECGNARISVFTSDGVFVSSFGSEGSNIGQFINPFGLAFDKNGFFYVCNFGDVPTVLRTDDQLMSEDEVKEIKTGLSAMKTGAVLDIFSKEDITGKEKAWLYIGYIIRV</sequence>
<evidence type="ECO:0000256" key="5">
    <source>
        <dbReference type="ARBA" id="ARBA00022786"/>
    </source>
</evidence>
<feature type="domain" description="RING-type" evidence="10">
    <location>
        <begin position="691"/>
        <end position="735"/>
    </location>
</feature>
<evidence type="ECO:0000259" key="10">
    <source>
        <dbReference type="PROSITE" id="PS50089"/>
    </source>
</evidence>
<accession>A0A1X7UMH8</accession>
<evidence type="ECO:0000256" key="1">
    <source>
        <dbReference type="ARBA" id="ARBA00022553"/>
    </source>
</evidence>
<dbReference type="InterPro" id="IPR003649">
    <property type="entry name" value="Bbox_C"/>
</dbReference>
<dbReference type="InterPro" id="IPR001841">
    <property type="entry name" value="Znf_RING"/>
</dbReference>
<feature type="repeat" description="NHL" evidence="8">
    <location>
        <begin position="606"/>
        <end position="651"/>
    </location>
</feature>
<keyword evidence="3" id="KW-0677">Repeat</keyword>